<protein>
    <recommendedName>
        <fullName evidence="4">Porin</fullName>
    </recommendedName>
</protein>
<dbReference type="Proteomes" id="UP000265848">
    <property type="component" value="Unassembled WGS sequence"/>
</dbReference>
<evidence type="ECO:0008006" key="4">
    <source>
        <dbReference type="Google" id="ProtNLM"/>
    </source>
</evidence>
<evidence type="ECO:0000313" key="3">
    <source>
        <dbReference type="Proteomes" id="UP000265848"/>
    </source>
</evidence>
<reference evidence="2 3" key="1">
    <citation type="submission" date="2018-08" db="EMBL/GenBank/DDBJ databases">
        <title>Pseudooceanicola sediminis CY03 in the family Rhodobacteracea.</title>
        <authorList>
            <person name="Zhang Y.-J."/>
        </authorList>
    </citation>
    <scope>NUCLEOTIDE SEQUENCE [LARGE SCALE GENOMIC DNA]</scope>
    <source>
        <strain evidence="2 3">CY03</strain>
    </source>
</reference>
<name>A0A399J537_9RHOB</name>
<feature type="chain" id="PRO_5017429443" description="Porin" evidence="1">
    <location>
        <begin position="34"/>
        <end position="241"/>
    </location>
</feature>
<evidence type="ECO:0000256" key="1">
    <source>
        <dbReference type="SAM" id="SignalP"/>
    </source>
</evidence>
<organism evidence="2 3">
    <name type="scientific">Pseudooceanicola sediminis</name>
    <dbReference type="NCBI Taxonomy" id="2211117"/>
    <lineage>
        <taxon>Bacteria</taxon>
        <taxon>Pseudomonadati</taxon>
        <taxon>Pseudomonadota</taxon>
        <taxon>Alphaproteobacteria</taxon>
        <taxon>Rhodobacterales</taxon>
        <taxon>Paracoccaceae</taxon>
        <taxon>Pseudooceanicola</taxon>
    </lineage>
</organism>
<dbReference type="RefSeq" id="WP_119397103.1">
    <property type="nucleotide sequence ID" value="NZ_QWJJ01000001.1"/>
</dbReference>
<dbReference type="SUPFAM" id="SSF56935">
    <property type="entry name" value="Porins"/>
    <property type="match status" value="1"/>
</dbReference>
<dbReference type="EMBL" id="QWJJ01000001">
    <property type="protein sequence ID" value="RII40583.1"/>
    <property type="molecule type" value="Genomic_DNA"/>
</dbReference>
<accession>A0A399J537</accession>
<evidence type="ECO:0000313" key="2">
    <source>
        <dbReference type="EMBL" id="RII40583.1"/>
    </source>
</evidence>
<gene>
    <name evidence="2" type="ORF">DL237_00755</name>
</gene>
<dbReference type="OrthoDB" id="7868622at2"/>
<sequence>MNSKQRPVRRTNLTRFGLVALPLAALSATPALAERALNGTFEIELARNSDTLVNTKRVEGSFAGMIWHDFGAQFDLGIGKHEQYTSTSPSAGAHVFYKPTEQSAIGAYLAAEDRRPGNAYFYGIEGVYRTDQFGIEGYIAMRDDIAESTSGSRVGFDFDYTLAGLPQLSLMTGAVYDDGAPLERGYGYVGASYEVADGIALGGTVGRNDDGATIAAINATFTFGKGSTFGRRDSFGLYPGY</sequence>
<comment type="caution">
    <text evidence="2">The sequence shown here is derived from an EMBL/GenBank/DDBJ whole genome shotgun (WGS) entry which is preliminary data.</text>
</comment>
<keyword evidence="1" id="KW-0732">Signal</keyword>
<proteinExistence type="predicted"/>
<keyword evidence="3" id="KW-1185">Reference proteome</keyword>
<feature type="signal peptide" evidence="1">
    <location>
        <begin position="1"/>
        <end position="33"/>
    </location>
</feature>
<dbReference type="AlphaFoldDB" id="A0A399J537"/>